<reference evidence="2 3" key="1">
    <citation type="submission" date="2022-05" db="EMBL/GenBank/DDBJ databases">
        <authorList>
            <consortium name="Genoscope - CEA"/>
            <person name="William W."/>
        </authorList>
    </citation>
    <scope>NUCLEOTIDE SEQUENCE [LARGE SCALE GENOMIC DNA]</scope>
</reference>
<feature type="domain" description="Protein kinase" evidence="1">
    <location>
        <begin position="1"/>
        <end position="63"/>
    </location>
</feature>
<dbReference type="InterPro" id="IPR000719">
    <property type="entry name" value="Prot_kinase_dom"/>
</dbReference>
<name>A0ABN8RZS8_9CNID</name>
<gene>
    <name evidence="2" type="ORF">PLOB_00031755</name>
</gene>
<dbReference type="Proteomes" id="UP001159405">
    <property type="component" value="Unassembled WGS sequence"/>
</dbReference>
<sequence length="63" mass="7224">NAPDSDRKDLLSELELMKKLKPHPHVIKLVACVTESVYLSWGFIARRSLLVLIEYVPYGDLLE</sequence>
<dbReference type="PROSITE" id="PS50011">
    <property type="entry name" value="PROTEIN_KINASE_DOM"/>
    <property type="match status" value="1"/>
</dbReference>
<evidence type="ECO:0000313" key="3">
    <source>
        <dbReference type="Proteomes" id="UP001159405"/>
    </source>
</evidence>
<dbReference type="InterPro" id="IPR011009">
    <property type="entry name" value="Kinase-like_dom_sf"/>
</dbReference>
<dbReference type="SUPFAM" id="SSF56112">
    <property type="entry name" value="Protein kinase-like (PK-like)"/>
    <property type="match status" value="1"/>
</dbReference>
<evidence type="ECO:0000313" key="2">
    <source>
        <dbReference type="EMBL" id="CAH3184982.1"/>
    </source>
</evidence>
<feature type="non-terminal residue" evidence="2">
    <location>
        <position position="63"/>
    </location>
</feature>
<keyword evidence="3" id="KW-1185">Reference proteome</keyword>
<evidence type="ECO:0000259" key="1">
    <source>
        <dbReference type="PROSITE" id="PS50011"/>
    </source>
</evidence>
<dbReference type="Gene3D" id="3.30.200.20">
    <property type="entry name" value="Phosphorylase Kinase, domain 1"/>
    <property type="match status" value="1"/>
</dbReference>
<organism evidence="2 3">
    <name type="scientific">Porites lobata</name>
    <dbReference type="NCBI Taxonomy" id="104759"/>
    <lineage>
        <taxon>Eukaryota</taxon>
        <taxon>Metazoa</taxon>
        <taxon>Cnidaria</taxon>
        <taxon>Anthozoa</taxon>
        <taxon>Hexacorallia</taxon>
        <taxon>Scleractinia</taxon>
        <taxon>Fungiina</taxon>
        <taxon>Poritidae</taxon>
        <taxon>Porites</taxon>
    </lineage>
</organism>
<proteinExistence type="predicted"/>
<dbReference type="EMBL" id="CALNXK010000406">
    <property type="protein sequence ID" value="CAH3184982.1"/>
    <property type="molecule type" value="Genomic_DNA"/>
</dbReference>
<protein>
    <recommendedName>
        <fullName evidence="1">Protein kinase domain-containing protein</fullName>
    </recommendedName>
</protein>
<comment type="caution">
    <text evidence="2">The sequence shown here is derived from an EMBL/GenBank/DDBJ whole genome shotgun (WGS) entry which is preliminary data.</text>
</comment>
<accession>A0ABN8RZS8</accession>
<dbReference type="InterPro" id="IPR001245">
    <property type="entry name" value="Ser-Thr/Tyr_kinase_cat_dom"/>
</dbReference>
<dbReference type="Pfam" id="PF07714">
    <property type="entry name" value="PK_Tyr_Ser-Thr"/>
    <property type="match status" value="1"/>
</dbReference>
<feature type="non-terminal residue" evidence="2">
    <location>
        <position position="1"/>
    </location>
</feature>